<dbReference type="AlphaFoldDB" id="A0A0D7BTG0"/>
<evidence type="ECO:0000313" key="3">
    <source>
        <dbReference type="Proteomes" id="UP000054007"/>
    </source>
</evidence>
<protein>
    <recommendedName>
        <fullName evidence="4">BHLH domain-containing protein</fullName>
    </recommendedName>
</protein>
<organism evidence="2 3">
    <name type="scientific">Cylindrobasidium torrendii FP15055 ss-10</name>
    <dbReference type="NCBI Taxonomy" id="1314674"/>
    <lineage>
        <taxon>Eukaryota</taxon>
        <taxon>Fungi</taxon>
        <taxon>Dikarya</taxon>
        <taxon>Basidiomycota</taxon>
        <taxon>Agaricomycotina</taxon>
        <taxon>Agaricomycetes</taxon>
        <taxon>Agaricomycetidae</taxon>
        <taxon>Agaricales</taxon>
        <taxon>Marasmiineae</taxon>
        <taxon>Physalacriaceae</taxon>
        <taxon>Cylindrobasidium</taxon>
    </lineage>
</organism>
<sequence length="241" mass="27609">MQYQAAGVPTQRRPQPQLPPHVLERHRRVLAGILHKRLLIEEWRKEVGGAMDPSDPSRSCSGPRTYQSRLREQFVELREVLPERLRPGAAARVAIMENAMNYIIDLKNSMQYLTGGGEAMRRPSYQELGTDNVTATQLRNQREKATLKMLSEVVPGVSGRENRIQLLEHAKNTIRALEVEYQRLVEDQRREQAYSSSGSDYSTHISGRPIHGERLPSIHEILHDQSPLDDLQLPPLRMYYA</sequence>
<evidence type="ECO:0008006" key="4">
    <source>
        <dbReference type="Google" id="ProtNLM"/>
    </source>
</evidence>
<dbReference type="InterPro" id="IPR036638">
    <property type="entry name" value="HLH_DNA-bd_sf"/>
</dbReference>
<proteinExistence type="predicted"/>
<reference evidence="2 3" key="1">
    <citation type="journal article" date="2015" name="Fungal Genet. Biol.">
        <title>Evolution of novel wood decay mechanisms in Agaricales revealed by the genome sequences of Fistulina hepatica and Cylindrobasidium torrendii.</title>
        <authorList>
            <person name="Floudas D."/>
            <person name="Held B.W."/>
            <person name="Riley R."/>
            <person name="Nagy L.G."/>
            <person name="Koehler G."/>
            <person name="Ransdell A.S."/>
            <person name="Younus H."/>
            <person name="Chow J."/>
            <person name="Chiniquy J."/>
            <person name="Lipzen A."/>
            <person name="Tritt A."/>
            <person name="Sun H."/>
            <person name="Haridas S."/>
            <person name="LaButti K."/>
            <person name="Ohm R.A."/>
            <person name="Kues U."/>
            <person name="Blanchette R.A."/>
            <person name="Grigoriev I.V."/>
            <person name="Minto R.E."/>
            <person name="Hibbett D.S."/>
        </authorList>
    </citation>
    <scope>NUCLEOTIDE SEQUENCE [LARGE SCALE GENOMIC DNA]</scope>
    <source>
        <strain evidence="2 3">FP15055 ss-10</strain>
    </source>
</reference>
<keyword evidence="3" id="KW-1185">Reference proteome</keyword>
<evidence type="ECO:0000256" key="1">
    <source>
        <dbReference type="SAM" id="MobiDB-lite"/>
    </source>
</evidence>
<dbReference type="Proteomes" id="UP000054007">
    <property type="component" value="Unassembled WGS sequence"/>
</dbReference>
<dbReference type="GO" id="GO:0046983">
    <property type="term" value="F:protein dimerization activity"/>
    <property type="evidence" value="ECO:0007669"/>
    <property type="project" value="InterPro"/>
</dbReference>
<dbReference type="OrthoDB" id="3015560at2759"/>
<name>A0A0D7BTG0_9AGAR</name>
<dbReference type="EMBL" id="KN880434">
    <property type="protein sequence ID" value="KIY73813.1"/>
    <property type="molecule type" value="Genomic_DNA"/>
</dbReference>
<dbReference type="SUPFAM" id="SSF47459">
    <property type="entry name" value="HLH, helix-loop-helix DNA-binding domain"/>
    <property type="match status" value="1"/>
</dbReference>
<feature type="compositionally biased region" description="Polar residues" evidence="1">
    <location>
        <begin position="193"/>
        <end position="205"/>
    </location>
</feature>
<evidence type="ECO:0000313" key="2">
    <source>
        <dbReference type="EMBL" id="KIY73813.1"/>
    </source>
</evidence>
<feature type="region of interest" description="Disordered" evidence="1">
    <location>
        <begin position="190"/>
        <end position="210"/>
    </location>
</feature>
<accession>A0A0D7BTG0</accession>
<gene>
    <name evidence="2" type="ORF">CYLTODRAFT_416836</name>
</gene>